<proteinExistence type="predicted"/>
<dbReference type="EMBL" id="MZGX01000001">
    <property type="protein sequence ID" value="OPX46297.1"/>
    <property type="molecule type" value="Genomic_DNA"/>
</dbReference>
<dbReference type="AlphaFoldDB" id="A0A1V4SSS6"/>
<dbReference type="RefSeq" id="WP_165755605.1">
    <property type="nucleotide sequence ID" value="NZ_MZGX01000001.1"/>
</dbReference>
<evidence type="ECO:0000313" key="1">
    <source>
        <dbReference type="EMBL" id="OPX46297.1"/>
    </source>
</evidence>
<organism evidence="1 2">
    <name type="scientific">Ruminiclostridium hungatei</name>
    <name type="common">Clostridium hungatei</name>
    <dbReference type="NCBI Taxonomy" id="48256"/>
    <lineage>
        <taxon>Bacteria</taxon>
        <taxon>Bacillati</taxon>
        <taxon>Bacillota</taxon>
        <taxon>Clostridia</taxon>
        <taxon>Eubacteriales</taxon>
        <taxon>Oscillospiraceae</taxon>
        <taxon>Ruminiclostridium</taxon>
    </lineage>
</organism>
<comment type="caution">
    <text evidence="1">The sequence shown here is derived from an EMBL/GenBank/DDBJ whole genome shotgun (WGS) entry which is preliminary data.</text>
</comment>
<reference evidence="1 2" key="1">
    <citation type="submission" date="2017-03" db="EMBL/GenBank/DDBJ databases">
        <title>Genome sequence of Clostridium hungatei DSM 14427.</title>
        <authorList>
            <person name="Poehlein A."/>
            <person name="Daniel R."/>
        </authorList>
    </citation>
    <scope>NUCLEOTIDE SEQUENCE [LARGE SCALE GENOMIC DNA]</scope>
    <source>
        <strain evidence="1 2">DSM 14427</strain>
    </source>
</reference>
<evidence type="ECO:0000313" key="2">
    <source>
        <dbReference type="Proteomes" id="UP000191554"/>
    </source>
</evidence>
<name>A0A1V4SSS6_RUMHU</name>
<dbReference type="Proteomes" id="UP000191554">
    <property type="component" value="Unassembled WGS sequence"/>
</dbReference>
<dbReference type="STRING" id="48256.CLHUN_01130"/>
<accession>A0A1V4SSS6</accession>
<sequence length="54" mass="5923">MAVVKIVKVDFVPKCPYCERELEEIGSLSTGVLSVTKVLVCPHCRKILGSVYKG</sequence>
<keyword evidence="2" id="KW-1185">Reference proteome</keyword>
<protein>
    <submittedName>
        <fullName evidence="1">Uncharacterized protein</fullName>
    </submittedName>
</protein>
<gene>
    <name evidence="1" type="ORF">CLHUN_01130</name>
</gene>